<dbReference type="PANTHER" id="PTHR46889:SF4">
    <property type="entry name" value="TRANSPOSASE INSO FOR INSERTION SEQUENCE ELEMENT IS911B-RELATED"/>
    <property type="match status" value="1"/>
</dbReference>
<dbReference type="InterPro" id="IPR012337">
    <property type="entry name" value="RNaseH-like_sf"/>
</dbReference>
<dbReference type="InterPro" id="IPR050900">
    <property type="entry name" value="Transposase_IS3/IS150/IS904"/>
</dbReference>
<dbReference type="InterPro" id="IPR025948">
    <property type="entry name" value="HTH-like_dom"/>
</dbReference>
<dbReference type="Pfam" id="PF13276">
    <property type="entry name" value="HTH_21"/>
    <property type="match status" value="1"/>
</dbReference>
<dbReference type="EMBL" id="CP002824">
    <property type="protein sequence ID" value="AEG99841.1"/>
    <property type="molecule type" value="Genomic_DNA"/>
</dbReference>
<dbReference type="Gene3D" id="3.30.420.10">
    <property type="entry name" value="Ribonuclease H-like superfamily/Ribonuclease H"/>
    <property type="match status" value="1"/>
</dbReference>
<evidence type="ECO:0000313" key="3">
    <source>
        <dbReference type="EMBL" id="AEG99841.1"/>
    </source>
</evidence>
<accession>A0A0H3FZ70</accession>
<protein>
    <submittedName>
        <fullName evidence="3">ISEc14 transposase B</fullName>
    </submittedName>
</protein>
<dbReference type="eggNOG" id="COG2801">
    <property type="taxonomic scope" value="Bacteria"/>
</dbReference>
<dbReference type="GO" id="GO:0003676">
    <property type="term" value="F:nucleic acid binding"/>
    <property type="evidence" value="ECO:0007669"/>
    <property type="project" value="InterPro"/>
</dbReference>
<dbReference type="Pfam" id="PF00665">
    <property type="entry name" value="rve"/>
    <property type="match status" value="1"/>
</dbReference>
<dbReference type="SUPFAM" id="SSF53098">
    <property type="entry name" value="Ribonuclease H-like"/>
    <property type="match status" value="1"/>
</dbReference>
<sequence>MTMCWVLNVARAGFYALLHNQVSARDKDNQRLLILFCNSYSLSVGVYDYRRVHGDLNEIGETCGKNRVGRMMQLNRIKAVRGYKAPSHIAGRPSVVAPNRIQRQFTVARANQVWVTDFTYIRTWQGWLYLAVVIDLFARNVVGWSMKRPYHENWRWMR</sequence>
<keyword evidence="4" id="KW-1185">Reference proteome</keyword>
<evidence type="ECO:0000313" key="4">
    <source>
        <dbReference type="Proteomes" id="UP000008881"/>
    </source>
</evidence>
<organism evidence="3 4">
    <name type="scientific">Klebsiella aerogenes (strain ATCC 13048 / DSM 30053 / CCUG 1429 / JCM 1235 / KCTC 2190 / NBRC 13534 / NCIMB 10102 / NCTC 10006 / CDC 819-56)</name>
    <name type="common">Enterobacter aerogenes</name>
    <dbReference type="NCBI Taxonomy" id="1028307"/>
    <lineage>
        <taxon>Bacteria</taxon>
        <taxon>Pseudomonadati</taxon>
        <taxon>Pseudomonadota</taxon>
        <taxon>Gammaproteobacteria</taxon>
        <taxon>Enterobacterales</taxon>
        <taxon>Enterobacteriaceae</taxon>
        <taxon>Klebsiella/Raoultella group</taxon>
        <taxon>Klebsiella</taxon>
    </lineage>
</organism>
<dbReference type="PANTHER" id="PTHR46889">
    <property type="entry name" value="TRANSPOSASE INSF FOR INSERTION SEQUENCE IS3B-RELATED"/>
    <property type="match status" value="1"/>
</dbReference>
<dbReference type="PATRIC" id="fig|1028307.3.peg.4900"/>
<dbReference type="AlphaFoldDB" id="A0A0H3FZ70"/>
<feature type="domain" description="Integrase catalytic" evidence="1">
    <location>
        <begin position="109"/>
        <end position="148"/>
    </location>
</feature>
<evidence type="ECO:0000259" key="1">
    <source>
        <dbReference type="Pfam" id="PF00665"/>
    </source>
</evidence>
<dbReference type="HOGENOM" id="CLU_027402_21_2_6"/>
<gene>
    <name evidence="3" type="ordered locus">EAE_24740</name>
</gene>
<name>A0A0H3FZ70_KLEAK</name>
<reference evidence="3 4" key="1">
    <citation type="journal article" date="2012" name="J. Bacteriol.">
        <title>Complete genome sequence of Enterobacter aerogenes KCTC 2190.</title>
        <authorList>
            <person name="Shin S.H."/>
            <person name="Kim S."/>
            <person name="Kim J.Y."/>
            <person name="Lee S."/>
            <person name="Um Y."/>
            <person name="Oh M.K."/>
            <person name="Kim Y.R."/>
            <person name="Lee J."/>
            <person name="Yang K.S."/>
        </authorList>
    </citation>
    <scope>NUCLEOTIDE SEQUENCE [LARGE SCALE GENOMIC DNA]</scope>
    <source>
        <strain evidence="3 4">KCTC 2190</strain>
    </source>
</reference>
<evidence type="ECO:0000259" key="2">
    <source>
        <dbReference type="Pfam" id="PF13276"/>
    </source>
</evidence>
<dbReference type="InterPro" id="IPR001584">
    <property type="entry name" value="Integrase_cat-core"/>
</dbReference>
<dbReference type="GO" id="GO:0015074">
    <property type="term" value="P:DNA integration"/>
    <property type="evidence" value="ECO:0007669"/>
    <property type="project" value="InterPro"/>
</dbReference>
<dbReference type="OrthoDB" id="9810995at2"/>
<dbReference type="InterPro" id="IPR036397">
    <property type="entry name" value="RNaseH_sf"/>
</dbReference>
<dbReference type="Proteomes" id="UP000008881">
    <property type="component" value="Chromosome"/>
</dbReference>
<feature type="domain" description="HTH-like" evidence="2">
    <location>
        <begin position="45"/>
        <end position="83"/>
    </location>
</feature>
<dbReference type="KEGG" id="eae:EAE_24740"/>
<proteinExistence type="predicted"/>